<evidence type="ECO:0000256" key="4">
    <source>
        <dbReference type="ARBA" id="ARBA00023136"/>
    </source>
</evidence>
<dbReference type="STRING" id="313594.PI23P_07445"/>
<dbReference type="EMBL" id="AAOG01000002">
    <property type="protein sequence ID" value="EAR12441.1"/>
    <property type="molecule type" value="Genomic_DNA"/>
</dbReference>
<dbReference type="OrthoDB" id="9808930at2"/>
<evidence type="ECO:0000256" key="1">
    <source>
        <dbReference type="ARBA" id="ARBA00004141"/>
    </source>
</evidence>
<feature type="transmembrane region" description="Helical" evidence="5">
    <location>
        <begin position="12"/>
        <end position="38"/>
    </location>
</feature>
<evidence type="ECO:0008006" key="8">
    <source>
        <dbReference type="Google" id="ProtNLM"/>
    </source>
</evidence>
<keyword evidence="7" id="KW-1185">Reference proteome</keyword>
<keyword evidence="3 5" id="KW-1133">Transmembrane helix</keyword>
<name>A4BZ48_9FLAO</name>
<dbReference type="Pfam" id="PF09685">
    <property type="entry name" value="MamF_MmsF"/>
    <property type="match status" value="1"/>
</dbReference>
<dbReference type="HOGENOM" id="CLU_104196_0_2_10"/>
<accession>A4BZ48</accession>
<evidence type="ECO:0000313" key="7">
    <source>
        <dbReference type="Proteomes" id="UP000003053"/>
    </source>
</evidence>
<keyword evidence="4 5" id="KW-0472">Membrane</keyword>
<evidence type="ECO:0000256" key="2">
    <source>
        <dbReference type="ARBA" id="ARBA00022692"/>
    </source>
</evidence>
<gene>
    <name evidence="6" type="ORF">PI23P_07445</name>
</gene>
<dbReference type="Proteomes" id="UP000003053">
    <property type="component" value="Unassembled WGS sequence"/>
</dbReference>
<comment type="subcellular location">
    <subcellularLocation>
        <location evidence="1">Membrane</location>
        <topology evidence="1">Multi-pass membrane protein</topology>
    </subcellularLocation>
</comment>
<protein>
    <recommendedName>
        <fullName evidence="8">DUF4870 domain-containing protein</fullName>
    </recommendedName>
</protein>
<organism evidence="6 7">
    <name type="scientific">Polaribacter irgensii 23-P</name>
    <dbReference type="NCBI Taxonomy" id="313594"/>
    <lineage>
        <taxon>Bacteria</taxon>
        <taxon>Pseudomonadati</taxon>
        <taxon>Bacteroidota</taxon>
        <taxon>Flavobacteriia</taxon>
        <taxon>Flavobacteriales</taxon>
        <taxon>Flavobacteriaceae</taxon>
    </lineage>
</organism>
<sequence>MQQNNQNTNAFLIHISAFLGFIFPFGHIIAPLIAWQTLKDKNPFLNEQGKEAVNFNLSYTLYSFVLTAAFIPLAFSTFFKSFINFENAENFHFNFDFNPAILFGFIGVGLLICFLHLVGIALVIIASIKAKNKEHYKYPFTIKFIK</sequence>
<keyword evidence="2 5" id="KW-0812">Transmembrane</keyword>
<feature type="transmembrane region" description="Helical" evidence="5">
    <location>
        <begin position="59"/>
        <end position="79"/>
    </location>
</feature>
<evidence type="ECO:0000256" key="3">
    <source>
        <dbReference type="ARBA" id="ARBA00022989"/>
    </source>
</evidence>
<dbReference type="AlphaFoldDB" id="A4BZ48"/>
<comment type="caution">
    <text evidence="6">The sequence shown here is derived from an EMBL/GenBank/DDBJ whole genome shotgun (WGS) entry which is preliminary data.</text>
</comment>
<feature type="transmembrane region" description="Helical" evidence="5">
    <location>
        <begin position="99"/>
        <end position="128"/>
    </location>
</feature>
<proteinExistence type="predicted"/>
<reference evidence="6 7" key="1">
    <citation type="submission" date="2006-02" db="EMBL/GenBank/DDBJ databases">
        <authorList>
            <person name="Murray A."/>
            <person name="Staley J."/>
            <person name="Ferriera S."/>
            <person name="Johnson J."/>
            <person name="Kravitz S."/>
            <person name="Halpern A."/>
            <person name="Remington K."/>
            <person name="Beeson K."/>
            <person name="Tran B."/>
            <person name="Rogers Y.-H."/>
            <person name="Friedman R."/>
            <person name="Venter J.C."/>
        </authorList>
    </citation>
    <scope>NUCLEOTIDE SEQUENCE [LARGE SCALE GENOMIC DNA]</scope>
    <source>
        <strain evidence="6 7">23-P</strain>
    </source>
</reference>
<dbReference type="RefSeq" id="WP_004570109.1">
    <property type="nucleotide sequence ID" value="NZ_CH724148.1"/>
</dbReference>
<dbReference type="eggNOG" id="COG3296">
    <property type="taxonomic scope" value="Bacteria"/>
</dbReference>
<evidence type="ECO:0000313" key="6">
    <source>
        <dbReference type="EMBL" id="EAR12441.1"/>
    </source>
</evidence>
<dbReference type="InterPro" id="IPR019109">
    <property type="entry name" value="MamF_MmsF"/>
</dbReference>
<evidence type="ECO:0000256" key="5">
    <source>
        <dbReference type="SAM" id="Phobius"/>
    </source>
</evidence>